<feature type="region of interest" description="Disordered" evidence="1">
    <location>
        <begin position="104"/>
        <end position="134"/>
    </location>
</feature>
<name>A0AAD9YS81_COLKA</name>
<evidence type="ECO:0000313" key="2">
    <source>
        <dbReference type="EMBL" id="KAK2777968.1"/>
    </source>
</evidence>
<organism evidence="2 3">
    <name type="scientific">Colletotrichum kahawae</name>
    <name type="common">Coffee berry disease fungus</name>
    <dbReference type="NCBI Taxonomy" id="34407"/>
    <lineage>
        <taxon>Eukaryota</taxon>
        <taxon>Fungi</taxon>
        <taxon>Dikarya</taxon>
        <taxon>Ascomycota</taxon>
        <taxon>Pezizomycotina</taxon>
        <taxon>Sordariomycetes</taxon>
        <taxon>Hypocreomycetidae</taxon>
        <taxon>Glomerellales</taxon>
        <taxon>Glomerellaceae</taxon>
        <taxon>Colletotrichum</taxon>
        <taxon>Colletotrichum gloeosporioides species complex</taxon>
    </lineage>
</organism>
<gene>
    <name evidence="2" type="ORF">CKAH01_11832</name>
</gene>
<dbReference type="Proteomes" id="UP001281614">
    <property type="component" value="Unassembled WGS sequence"/>
</dbReference>
<feature type="region of interest" description="Disordered" evidence="1">
    <location>
        <begin position="1"/>
        <end position="20"/>
    </location>
</feature>
<accession>A0AAD9YS81</accession>
<proteinExistence type="predicted"/>
<dbReference type="AlphaFoldDB" id="A0AAD9YS81"/>
<sequence length="168" mass="18285">MRQVLSSRYLPSSHQTTQRQGRWKISSLRFPPTTTHLDLLVLSSSSSSNVHPLLNLMLIHVISSSPAKNPRGFPSFSVAVTHLTSPPITVHTLLVVLETLRTSQVPTSSTQPHPGPQARNDLPSGLSIQSMNGRAPVDPSIHSAPWSLSPSTTTDIIQPFDPWLVHGP</sequence>
<reference evidence="2" key="1">
    <citation type="submission" date="2023-02" db="EMBL/GenBank/DDBJ databases">
        <title>Colletotrichum kahawae CIFC_Que2 genome sequencing and assembly.</title>
        <authorList>
            <person name="Baroncelli R."/>
        </authorList>
    </citation>
    <scope>NUCLEOTIDE SEQUENCE</scope>
    <source>
        <strain evidence="2">CIFC_Que2</strain>
    </source>
</reference>
<dbReference type="EMBL" id="VYYT01000014">
    <property type="protein sequence ID" value="KAK2777968.1"/>
    <property type="molecule type" value="Genomic_DNA"/>
</dbReference>
<protein>
    <submittedName>
        <fullName evidence="2">Uncharacterized protein</fullName>
    </submittedName>
</protein>
<keyword evidence="3" id="KW-1185">Reference proteome</keyword>
<evidence type="ECO:0000256" key="1">
    <source>
        <dbReference type="SAM" id="MobiDB-lite"/>
    </source>
</evidence>
<comment type="caution">
    <text evidence="2">The sequence shown here is derived from an EMBL/GenBank/DDBJ whole genome shotgun (WGS) entry which is preliminary data.</text>
</comment>
<evidence type="ECO:0000313" key="3">
    <source>
        <dbReference type="Proteomes" id="UP001281614"/>
    </source>
</evidence>